<gene>
    <name evidence="3" type="ORF">C1S79_05995</name>
</gene>
<dbReference type="RefSeq" id="WP_138248282.1">
    <property type="nucleotide sequence ID" value="NZ_AP022616.1"/>
</dbReference>
<name>A0A7I7ZLS7_9MYCO</name>
<accession>A0A7I7ZLS7</accession>
<organism evidence="3 4">
    <name type="scientific">Mycolicibacterium phocaicum</name>
    <dbReference type="NCBI Taxonomy" id="319706"/>
    <lineage>
        <taxon>Bacteria</taxon>
        <taxon>Bacillati</taxon>
        <taxon>Actinomycetota</taxon>
        <taxon>Actinomycetes</taxon>
        <taxon>Mycobacteriales</taxon>
        <taxon>Mycobacteriaceae</taxon>
        <taxon>Mycolicibacterium</taxon>
    </lineage>
</organism>
<dbReference type="Proteomes" id="UP000309984">
    <property type="component" value="Unassembled WGS sequence"/>
</dbReference>
<keyword evidence="2" id="KW-0812">Transmembrane</keyword>
<feature type="compositionally biased region" description="Pro residues" evidence="1">
    <location>
        <begin position="1"/>
        <end position="12"/>
    </location>
</feature>
<feature type="transmembrane region" description="Helical" evidence="2">
    <location>
        <begin position="108"/>
        <end position="125"/>
    </location>
</feature>
<dbReference type="InterPro" id="IPR018929">
    <property type="entry name" value="DUF2510"/>
</dbReference>
<keyword evidence="4" id="KW-1185">Reference proteome</keyword>
<sequence length="199" mass="21161">MTRPSTPAPGWYPDPGGQPGQRYHDGRRWTTHFVPTPPTAPAPAPAHAVAVAVSAGGGTSHALHLVLTVLTCGLWLPIWILAAIFGGGGSSAVAVAGNGALVRTTNPGAKVIGAVFVGLFVLGTVSKHPWLIGVFVALAMLAGFVFWAVKAAQQREEQLRHEQFQRDMLADRAVFEDQLYQQGDPRGMHGRYMPPSDPL</sequence>
<keyword evidence="2" id="KW-0472">Membrane</keyword>
<dbReference type="AlphaFoldDB" id="A0A7I7ZLS7"/>
<comment type="caution">
    <text evidence="3">The sequence shown here is derived from an EMBL/GenBank/DDBJ whole genome shotgun (WGS) entry which is preliminary data.</text>
</comment>
<evidence type="ECO:0000256" key="2">
    <source>
        <dbReference type="SAM" id="Phobius"/>
    </source>
</evidence>
<feature type="transmembrane region" description="Helical" evidence="2">
    <location>
        <begin position="74"/>
        <end position="96"/>
    </location>
</feature>
<keyword evidence="2" id="KW-1133">Transmembrane helix</keyword>
<feature type="transmembrane region" description="Helical" evidence="2">
    <location>
        <begin position="131"/>
        <end position="149"/>
    </location>
</feature>
<evidence type="ECO:0000313" key="3">
    <source>
        <dbReference type="EMBL" id="TLH72360.1"/>
    </source>
</evidence>
<reference evidence="3 4" key="1">
    <citation type="submission" date="2018-01" db="EMBL/GenBank/DDBJ databases">
        <title>Comparative genomics of Mycobacterium mucogenicum and Mycobacterium neoaurum clade members emphasizing tRNA and non-coding RNA.</title>
        <authorList>
            <person name="Behra P.R.K."/>
            <person name="Pettersson B.M.F."/>
            <person name="Das S."/>
            <person name="Dasgupta S."/>
            <person name="Kirsebom L.A."/>
        </authorList>
    </citation>
    <scope>NUCLEOTIDE SEQUENCE [LARGE SCALE GENOMIC DNA]</scope>
    <source>
        <strain evidence="3 4">DSM 45104</strain>
    </source>
</reference>
<evidence type="ECO:0000313" key="4">
    <source>
        <dbReference type="Proteomes" id="UP000309984"/>
    </source>
</evidence>
<feature type="region of interest" description="Disordered" evidence="1">
    <location>
        <begin position="1"/>
        <end position="24"/>
    </location>
</feature>
<proteinExistence type="predicted"/>
<evidence type="ECO:0000256" key="1">
    <source>
        <dbReference type="SAM" id="MobiDB-lite"/>
    </source>
</evidence>
<dbReference type="Pfam" id="PF10708">
    <property type="entry name" value="DUF2510"/>
    <property type="match status" value="1"/>
</dbReference>
<dbReference type="EMBL" id="POTM01000019">
    <property type="protein sequence ID" value="TLH72360.1"/>
    <property type="molecule type" value="Genomic_DNA"/>
</dbReference>
<protein>
    <submittedName>
        <fullName evidence="3">Uncharacterized protein</fullName>
    </submittedName>
</protein>